<dbReference type="RefSeq" id="WP_085266246.1">
    <property type="nucleotide sequence ID" value="NZ_JACKVG010000016.1"/>
</dbReference>
<evidence type="ECO:0000313" key="2">
    <source>
        <dbReference type="Proteomes" id="UP000193866"/>
    </source>
</evidence>
<name>A0A1X1YB32_9MYCO</name>
<reference evidence="1 2" key="1">
    <citation type="submission" date="2016-01" db="EMBL/GenBank/DDBJ databases">
        <title>The new phylogeny of the genus Mycobacterium.</title>
        <authorList>
            <person name="Tarcisio F."/>
            <person name="Conor M."/>
            <person name="Antonella G."/>
            <person name="Elisabetta G."/>
            <person name="Giulia F.S."/>
            <person name="Sara T."/>
            <person name="Anna F."/>
            <person name="Clotilde B."/>
            <person name="Roberto B."/>
            <person name="Veronica D.S."/>
            <person name="Fabio R."/>
            <person name="Monica P."/>
            <person name="Olivier J."/>
            <person name="Enrico T."/>
            <person name="Nicola S."/>
        </authorList>
    </citation>
    <scope>NUCLEOTIDE SEQUENCE [LARGE SCALE GENOMIC DNA]</scope>
    <source>
        <strain evidence="1 2">DSM 45394</strain>
    </source>
</reference>
<dbReference type="EMBL" id="LQPG01000037">
    <property type="protein sequence ID" value="ORW08298.1"/>
    <property type="molecule type" value="Genomic_DNA"/>
</dbReference>
<sequence length="96" mass="10636">MRPDADRDTTQLWAELRRLLSATDSDELAHLSPDFGALLTFLLEHSGFGATVIFCSYCGHPDMPVAMVDDSGSKPKYACPICYAQNIVDQDQEAQR</sequence>
<gene>
    <name evidence="1" type="ORF">AWC16_19570</name>
</gene>
<organism evidence="1 2">
    <name type="scientific">Mycolicibacter longobardus</name>
    <dbReference type="NCBI Taxonomy" id="1108812"/>
    <lineage>
        <taxon>Bacteria</taxon>
        <taxon>Bacillati</taxon>
        <taxon>Actinomycetota</taxon>
        <taxon>Actinomycetes</taxon>
        <taxon>Mycobacteriales</taxon>
        <taxon>Mycobacteriaceae</taxon>
        <taxon>Mycolicibacter</taxon>
    </lineage>
</organism>
<comment type="caution">
    <text evidence="1">The sequence shown here is derived from an EMBL/GenBank/DDBJ whole genome shotgun (WGS) entry which is preliminary data.</text>
</comment>
<accession>A0A1X1YB32</accession>
<dbReference type="AlphaFoldDB" id="A0A1X1YB32"/>
<dbReference type="Proteomes" id="UP000193866">
    <property type="component" value="Unassembled WGS sequence"/>
</dbReference>
<proteinExistence type="predicted"/>
<protein>
    <submittedName>
        <fullName evidence="1">Uncharacterized protein</fullName>
    </submittedName>
</protein>
<dbReference type="STRING" id="1108812.AWC16_19570"/>
<evidence type="ECO:0000313" key="1">
    <source>
        <dbReference type="EMBL" id="ORW08298.1"/>
    </source>
</evidence>
<keyword evidence="2" id="KW-1185">Reference proteome</keyword>